<name>A0A1H7UXA4_HALLR</name>
<dbReference type="InterPro" id="IPR014710">
    <property type="entry name" value="RmlC-like_jellyroll"/>
</dbReference>
<accession>A0A1H7UXA4</accession>
<feature type="compositionally biased region" description="Polar residues" evidence="2">
    <location>
        <begin position="135"/>
        <end position="144"/>
    </location>
</feature>
<feature type="compositionally biased region" description="Acidic residues" evidence="2">
    <location>
        <begin position="148"/>
        <end position="159"/>
    </location>
</feature>
<dbReference type="RefSeq" id="WP_074796662.1">
    <property type="nucleotide sequence ID" value="NZ_FOAD01000015.1"/>
</dbReference>
<reference evidence="4 5" key="1">
    <citation type="submission" date="2016-10" db="EMBL/GenBank/DDBJ databases">
        <authorList>
            <person name="de Groot N.N."/>
        </authorList>
    </citation>
    <scope>NUCLEOTIDE SEQUENCE [LARGE SCALE GENOMIC DNA]</scope>
    <source>
        <strain evidence="4 5">CDM_5</strain>
    </source>
</reference>
<dbReference type="EMBL" id="FOAD01000015">
    <property type="protein sequence ID" value="SEM01563.1"/>
    <property type="molecule type" value="Genomic_DNA"/>
</dbReference>
<dbReference type="PANTHER" id="PTHR35848:SF6">
    <property type="entry name" value="CUPIN TYPE-2 DOMAIN-CONTAINING PROTEIN"/>
    <property type="match status" value="1"/>
</dbReference>
<dbReference type="Gene3D" id="2.60.120.10">
    <property type="entry name" value="Jelly Rolls"/>
    <property type="match status" value="1"/>
</dbReference>
<dbReference type="SUPFAM" id="SSF51182">
    <property type="entry name" value="RmlC-like cupins"/>
    <property type="match status" value="1"/>
</dbReference>
<dbReference type="Proteomes" id="UP000183894">
    <property type="component" value="Unassembled WGS sequence"/>
</dbReference>
<gene>
    <name evidence="4" type="ORF">SAMN04488691_11511</name>
</gene>
<dbReference type="InterPro" id="IPR051610">
    <property type="entry name" value="GPI/OXD"/>
</dbReference>
<sequence>MHPRNESDLDWVEHEGVEGTFKQKQLGDAAGSDQLGCSLYELPPGSQPWSYHYHAANEEALYVLSGTGTLRLGGETYTLRDGDYVPCPADESGAHCVVNDGDEPLRYLAVSTMRDPDVTLHPDLDKVGVYVGSPPGSTEDSSYSGFFDTDDAEYESGEP</sequence>
<keyword evidence="1" id="KW-0479">Metal-binding</keyword>
<evidence type="ECO:0000256" key="2">
    <source>
        <dbReference type="SAM" id="MobiDB-lite"/>
    </source>
</evidence>
<dbReference type="CDD" id="cd02224">
    <property type="entry name" value="cupin_SPO2919-like"/>
    <property type="match status" value="1"/>
</dbReference>
<dbReference type="GO" id="GO:0046872">
    <property type="term" value="F:metal ion binding"/>
    <property type="evidence" value="ECO:0007669"/>
    <property type="project" value="UniProtKB-KW"/>
</dbReference>
<dbReference type="Pfam" id="PF07883">
    <property type="entry name" value="Cupin_2"/>
    <property type="match status" value="1"/>
</dbReference>
<feature type="region of interest" description="Disordered" evidence="2">
    <location>
        <begin position="132"/>
        <end position="159"/>
    </location>
</feature>
<dbReference type="AlphaFoldDB" id="A0A1H7UXA4"/>
<dbReference type="OrthoDB" id="49661at2157"/>
<feature type="compositionally biased region" description="Basic and acidic residues" evidence="2">
    <location>
        <begin position="1"/>
        <end position="17"/>
    </location>
</feature>
<proteinExistence type="predicted"/>
<evidence type="ECO:0000259" key="3">
    <source>
        <dbReference type="Pfam" id="PF07883"/>
    </source>
</evidence>
<dbReference type="InterPro" id="IPR011051">
    <property type="entry name" value="RmlC_Cupin_sf"/>
</dbReference>
<evidence type="ECO:0000313" key="5">
    <source>
        <dbReference type="Proteomes" id="UP000183894"/>
    </source>
</evidence>
<protein>
    <submittedName>
        <fullName evidence="4">Cupin domain-containing protein</fullName>
    </submittedName>
</protein>
<dbReference type="InterPro" id="IPR013096">
    <property type="entry name" value="Cupin_2"/>
</dbReference>
<organism evidence="4 5">
    <name type="scientific">Haloferax larsenii</name>
    <dbReference type="NCBI Taxonomy" id="302484"/>
    <lineage>
        <taxon>Archaea</taxon>
        <taxon>Methanobacteriati</taxon>
        <taxon>Methanobacteriota</taxon>
        <taxon>Stenosarchaea group</taxon>
        <taxon>Halobacteria</taxon>
        <taxon>Halobacteriales</taxon>
        <taxon>Haloferacaceae</taxon>
        <taxon>Haloferax</taxon>
    </lineage>
</organism>
<feature type="domain" description="Cupin type-2" evidence="3">
    <location>
        <begin position="39"/>
        <end position="110"/>
    </location>
</feature>
<feature type="region of interest" description="Disordered" evidence="2">
    <location>
        <begin position="1"/>
        <end position="27"/>
    </location>
</feature>
<dbReference type="PANTHER" id="PTHR35848">
    <property type="entry name" value="OXALATE-BINDING PROTEIN"/>
    <property type="match status" value="1"/>
</dbReference>
<evidence type="ECO:0000256" key="1">
    <source>
        <dbReference type="ARBA" id="ARBA00022723"/>
    </source>
</evidence>
<evidence type="ECO:0000313" key="4">
    <source>
        <dbReference type="EMBL" id="SEM01563.1"/>
    </source>
</evidence>